<gene>
    <name evidence="2" type="ORF">CLV73_2332</name>
</gene>
<dbReference type="AlphaFoldDB" id="A0A2M9CBU1"/>
<proteinExistence type="predicted"/>
<accession>A0A2M9CBU1</accession>
<name>A0A2M9CBU1_9FLAO</name>
<feature type="transmembrane region" description="Helical" evidence="1">
    <location>
        <begin position="6"/>
        <end position="25"/>
    </location>
</feature>
<organism evidence="2 3">
    <name type="scientific">Chryseobacterium geocarposphaerae</name>
    <dbReference type="NCBI Taxonomy" id="1416776"/>
    <lineage>
        <taxon>Bacteria</taxon>
        <taxon>Pseudomonadati</taxon>
        <taxon>Bacteroidota</taxon>
        <taxon>Flavobacteriia</taxon>
        <taxon>Flavobacteriales</taxon>
        <taxon>Weeksellaceae</taxon>
        <taxon>Chryseobacterium group</taxon>
        <taxon>Chryseobacterium</taxon>
    </lineage>
</organism>
<protein>
    <submittedName>
        <fullName evidence="2">Uncharacterized protein</fullName>
    </submittedName>
</protein>
<evidence type="ECO:0000313" key="2">
    <source>
        <dbReference type="EMBL" id="PJJ68295.1"/>
    </source>
</evidence>
<keyword evidence="1" id="KW-0472">Membrane</keyword>
<reference evidence="2 3" key="1">
    <citation type="submission" date="2017-11" db="EMBL/GenBank/DDBJ databases">
        <title>Genomic Encyclopedia of Archaeal and Bacterial Type Strains, Phase II (KMG-II): From Individual Species to Whole Genera.</title>
        <authorList>
            <person name="Goeker M."/>
        </authorList>
    </citation>
    <scope>NUCLEOTIDE SEQUENCE [LARGE SCALE GENOMIC DNA]</scope>
    <source>
        <strain evidence="2 3">DSM 27617</strain>
    </source>
</reference>
<evidence type="ECO:0000313" key="3">
    <source>
        <dbReference type="Proteomes" id="UP000228740"/>
    </source>
</evidence>
<dbReference type="EMBL" id="PGFD01000001">
    <property type="protein sequence ID" value="PJJ68295.1"/>
    <property type="molecule type" value="Genomic_DNA"/>
</dbReference>
<dbReference type="OrthoDB" id="9907438at2"/>
<comment type="caution">
    <text evidence="2">The sequence shown here is derived from an EMBL/GenBank/DDBJ whole genome shotgun (WGS) entry which is preliminary data.</text>
</comment>
<dbReference type="RefSeq" id="WP_100376922.1">
    <property type="nucleotide sequence ID" value="NZ_PGFD01000001.1"/>
</dbReference>
<keyword evidence="1" id="KW-0812">Transmembrane</keyword>
<dbReference type="Proteomes" id="UP000228740">
    <property type="component" value="Unassembled WGS sequence"/>
</dbReference>
<sequence>MEFNFIENLPFLLALLILIACYLAIRSFFKKIGNYTESSGKSADHLEEIKEELSILNSKISSLEQQINNNKS</sequence>
<keyword evidence="1" id="KW-1133">Transmembrane helix</keyword>
<keyword evidence="3" id="KW-1185">Reference proteome</keyword>
<evidence type="ECO:0000256" key="1">
    <source>
        <dbReference type="SAM" id="Phobius"/>
    </source>
</evidence>